<reference evidence="7" key="1">
    <citation type="submission" date="2016-10" db="EMBL/GenBank/DDBJ databases">
        <authorList>
            <person name="Varghese N."/>
            <person name="Submissions S."/>
        </authorList>
    </citation>
    <scope>NUCLEOTIDE SEQUENCE [LARGE SCALE GENOMIC DNA]</scope>
    <source>
        <strain evidence="7">CGMCC 1.10824</strain>
    </source>
</reference>
<protein>
    <submittedName>
        <fullName evidence="6">DNA-binding transcriptional regulator, LysR family</fullName>
    </submittedName>
</protein>
<dbReference type="SUPFAM" id="SSF53850">
    <property type="entry name" value="Periplasmic binding protein-like II"/>
    <property type="match status" value="1"/>
</dbReference>
<dbReference type="Gene3D" id="1.10.10.10">
    <property type="entry name" value="Winged helix-like DNA-binding domain superfamily/Winged helix DNA-binding domain"/>
    <property type="match status" value="1"/>
</dbReference>
<dbReference type="Pfam" id="PF00126">
    <property type="entry name" value="HTH_1"/>
    <property type="match status" value="1"/>
</dbReference>
<name>A0A1G6BVX3_9GAMM</name>
<evidence type="ECO:0000256" key="3">
    <source>
        <dbReference type="ARBA" id="ARBA00023125"/>
    </source>
</evidence>
<dbReference type="STRING" id="1159017.SAMN02927930_00958"/>
<accession>A0A1G6BVX3</accession>
<dbReference type="PROSITE" id="PS50931">
    <property type="entry name" value="HTH_LYSR"/>
    <property type="match status" value="1"/>
</dbReference>
<evidence type="ECO:0000259" key="5">
    <source>
        <dbReference type="PROSITE" id="PS50931"/>
    </source>
</evidence>
<keyword evidence="3 6" id="KW-0238">DNA-binding</keyword>
<keyword evidence="4" id="KW-0804">Transcription</keyword>
<sequence>MLDRYTSMQVFIQAAAKGSLSAAGRALNISPAMASKHLTALETRLGAKLMNRTTRQLILTDVGRDYLAACQRIVRDIDEAEAEVSAHRNQAIGQLRVNAPLSFGTRFIAPLIPEFTRRYPLVEVELGLSDTQQDLLTENWDLIVRIGHLADSDLRARRLGNCPMHLCASPDYLKKHGTPQRVTDLSNHNCLSYNLSASQRSGFWAFGTHGEIQVPVSGNLSANNGDALLAAAIQGQGIIYQPNFIVADALASGALVAFTLDHPSQDLGGLHVLFAPDRRLPLKVRVMIDYLVEVLEGTQKCQISK</sequence>
<evidence type="ECO:0000313" key="7">
    <source>
        <dbReference type="Proteomes" id="UP000199626"/>
    </source>
</evidence>
<dbReference type="CDD" id="cd08422">
    <property type="entry name" value="PBP2_CrgA_like"/>
    <property type="match status" value="1"/>
</dbReference>
<evidence type="ECO:0000256" key="4">
    <source>
        <dbReference type="ARBA" id="ARBA00023163"/>
    </source>
</evidence>
<dbReference type="Proteomes" id="UP000199626">
    <property type="component" value="Unassembled WGS sequence"/>
</dbReference>
<dbReference type="FunFam" id="3.40.190.290:FF:000001">
    <property type="entry name" value="Transcriptional regulator, LysR family"/>
    <property type="match status" value="1"/>
</dbReference>
<dbReference type="GO" id="GO:0003700">
    <property type="term" value="F:DNA-binding transcription factor activity"/>
    <property type="evidence" value="ECO:0007669"/>
    <property type="project" value="InterPro"/>
</dbReference>
<dbReference type="InterPro" id="IPR000847">
    <property type="entry name" value="LysR_HTH_N"/>
</dbReference>
<keyword evidence="2" id="KW-0805">Transcription regulation</keyword>
<evidence type="ECO:0000313" key="6">
    <source>
        <dbReference type="EMBL" id="SDB24707.1"/>
    </source>
</evidence>
<dbReference type="Gene3D" id="3.40.190.290">
    <property type="match status" value="1"/>
</dbReference>
<dbReference type="Pfam" id="PF03466">
    <property type="entry name" value="LysR_substrate"/>
    <property type="match status" value="1"/>
</dbReference>
<evidence type="ECO:0000256" key="1">
    <source>
        <dbReference type="ARBA" id="ARBA00009437"/>
    </source>
</evidence>
<dbReference type="PANTHER" id="PTHR30537">
    <property type="entry name" value="HTH-TYPE TRANSCRIPTIONAL REGULATOR"/>
    <property type="match status" value="1"/>
</dbReference>
<proteinExistence type="inferred from homology"/>
<evidence type="ECO:0000256" key="2">
    <source>
        <dbReference type="ARBA" id="ARBA00023015"/>
    </source>
</evidence>
<dbReference type="SUPFAM" id="SSF46785">
    <property type="entry name" value="Winged helix' DNA-binding domain"/>
    <property type="match status" value="1"/>
</dbReference>
<dbReference type="InterPro" id="IPR005119">
    <property type="entry name" value="LysR_subst-bd"/>
</dbReference>
<dbReference type="AlphaFoldDB" id="A0A1G6BVX3"/>
<keyword evidence="7" id="KW-1185">Reference proteome</keyword>
<organism evidence="6 7">
    <name type="scientific">Pseudidiomarina indica</name>
    <dbReference type="NCBI Taxonomy" id="1159017"/>
    <lineage>
        <taxon>Bacteria</taxon>
        <taxon>Pseudomonadati</taxon>
        <taxon>Pseudomonadota</taxon>
        <taxon>Gammaproteobacteria</taxon>
        <taxon>Alteromonadales</taxon>
        <taxon>Idiomarinaceae</taxon>
        <taxon>Pseudidiomarina</taxon>
    </lineage>
</organism>
<dbReference type="FunFam" id="1.10.10.10:FF:000001">
    <property type="entry name" value="LysR family transcriptional regulator"/>
    <property type="match status" value="1"/>
</dbReference>
<dbReference type="GO" id="GO:0006351">
    <property type="term" value="P:DNA-templated transcription"/>
    <property type="evidence" value="ECO:0007669"/>
    <property type="project" value="TreeGrafter"/>
</dbReference>
<dbReference type="InterPro" id="IPR036390">
    <property type="entry name" value="WH_DNA-bd_sf"/>
</dbReference>
<gene>
    <name evidence="6" type="ORF">SAMN02927930_00958</name>
</gene>
<comment type="similarity">
    <text evidence="1">Belongs to the LysR transcriptional regulatory family.</text>
</comment>
<feature type="domain" description="HTH lysR-type" evidence="5">
    <location>
        <begin position="3"/>
        <end position="60"/>
    </location>
</feature>
<dbReference type="GO" id="GO:0043565">
    <property type="term" value="F:sequence-specific DNA binding"/>
    <property type="evidence" value="ECO:0007669"/>
    <property type="project" value="TreeGrafter"/>
</dbReference>
<dbReference type="RefSeq" id="WP_092592307.1">
    <property type="nucleotide sequence ID" value="NZ_FMXN01000004.1"/>
</dbReference>
<dbReference type="PANTHER" id="PTHR30537:SF5">
    <property type="entry name" value="HTH-TYPE TRANSCRIPTIONAL ACTIVATOR TTDR-RELATED"/>
    <property type="match status" value="1"/>
</dbReference>
<dbReference type="OrthoDB" id="9786526at2"/>
<dbReference type="EMBL" id="FMXN01000004">
    <property type="protein sequence ID" value="SDB24707.1"/>
    <property type="molecule type" value="Genomic_DNA"/>
</dbReference>
<dbReference type="InterPro" id="IPR036388">
    <property type="entry name" value="WH-like_DNA-bd_sf"/>
</dbReference>
<dbReference type="InterPro" id="IPR058163">
    <property type="entry name" value="LysR-type_TF_proteobact-type"/>
</dbReference>